<reference evidence="7 10" key="2">
    <citation type="submission" date="2018-06" db="EMBL/GenBank/DDBJ databases">
        <authorList>
            <consortium name="Pathogen Informatics"/>
            <person name="Doyle S."/>
        </authorList>
    </citation>
    <scope>NUCLEOTIDE SEQUENCE [LARGE SCALE GENOMIC DNA]</scope>
    <source>
        <strain evidence="7 10">NCTC12714</strain>
    </source>
</reference>
<comment type="similarity">
    <text evidence="1">Belongs to the XseB family.</text>
</comment>
<sequence length="136" mass="15791">MHQNNKVISKISKHSLESLQKQDEALNTNISFDSQNAQDKYQDLQEQDFKEIISKNSNKSKQTQADINQVNYNEANQDSLGFEDRVEKVKLIIEKLNNNELSLKEGIELYQEAKEHLALANEILEQAEFELRDILQ</sequence>
<dbReference type="GO" id="GO:0009318">
    <property type="term" value="C:exodeoxyribonuclease VII complex"/>
    <property type="evidence" value="ECO:0007669"/>
    <property type="project" value="UniProtKB-UniRule"/>
</dbReference>
<dbReference type="Gene3D" id="1.10.287.1040">
    <property type="entry name" value="Exonuclease VII, small subunit"/>
    <property type="match status" value="1"/>
</dbReference>
<dbReference type="EMBL" id="UGJE01000002">
    <property type="protein sequence ID" value="STQ87030.1"/>
    <property type="molecule type" value="Genomic_DNA"/>
</dbReference>
<reference evidence="8 9" key="1">
    <citation type="journal article" date="2014" name="Genome Announc.">
        <title>Draft genome sequences of eight enterohepatic helicobacter species isolated from both laboratory and wild rodents.</title>
        <authorList>
            <person name="Sheh A."/>
            <person name="Shen Z."/>
            <person name="Fox J.G."/>
        </authorList>
    </citation>
    <scope>NUCLEOTIDE SEQUENCE [LARGE SCALE GENOMIC DNA]</scope>
    <source>
        <strain evidence="8 9">ST1</strain>
    </source>
</reference>
<dbReference type="NCBIfam" id="TIGR01280">
    <property type="entry name" value="xseB"/>
    <property type="match status" value="1"/>
</dbReference>
<gene>
    <name evidence="8" type="primary">xseB</name>
    <name evidence="8" type="ORF">LS73_005605</name>
    <name evidence="7" type="ORF">NCTC12714_01842</name>
</gene>
<evidence type="ECO:0000256" key="1">
    <source>
        <dbReference type="ARBA" id="ARBA00009998"/>
    </source>
</evidence>
<dbReference type="Proteomes" id="UP000255139">
    <property type="component" value="Unassembled WGS sequence"/>
</dbReference>
<evidence type="ECO:0000313" key="10">
    <source>
        <dbReference type="Proteomes" id="UP000255139"/>
    </source>
</evidence>
<evidence type="ECO:0000313" key="8">
    <source>
        <dbReference type="EMBL" id="TLE00163.1"/>
    </source>
</evidence>
<evidence type="ECO:0000256" key="4">
    <source>
        <dbReference type="ARBA" id="ARBA00022801"/>
    </source>
</evidence>
<evidence type="ECO:0000256" key="3">
    <source>
        <dbReference type="ARBA" id="ARBA00022722"/>
    </source>
</evidence>
<keyword evidence="10" id="KW-1185">Reference proteome</keyword>
<accession>A0A099U0S6</accession>
<organism evidence="7 10">
    <name type="scientific">Helicobacter muridarum</name>
    <dbReference type="NCBI Taxonomy" id="216"/>
    <lineage>
        <taxon>Bacteria</taxon>
        <taxon>Pseudomonadati</taxon>
        <taxon>Campylobacterota</taxon>
        <taxon>Epsilonproteobacteria</taxon>
        <taxon>Campylobacterales</taxon>
        <taxon>Helicobacteraceae</taxon>
        <taxon>Helicobacter</taxon>
    </lineage>
</organism>
<dbReference type="OrthoDB" id="5327969at2"/>
<dbReference type="STRING" id="216.LS73_04505"/>
<evidence type="ECO:0000256" key="2">
    <source>
        <dbReference type="ARBA" id="ARBA00022490"/>
    </source>
</evidence>
<keyword evidence="5" id="KW-0269">Exonuclease</keyword>
<dbReference type="EMBL" id="JRPD02000010">
    <property type="protein sequence ID" value="TLE00163.1"/>
    <property type="molecule type" value="Genomic_DNA"/>
</dbReference>
<dbReference type="InterPro" id="IPR003761">
    <property type="entry name" value="Exonuc_VII_S"/>
</dbReference>
<evidence type="ECO:0000256" key="6">
    <source>
        <dbReference type="NCBIfam" id="TIGR01280"/>
    </source>
</evidence>
<dbReference type="Proteomes" id="UP000029922">
    <property type="component" value="Unassembled WGS sequence"/>
</dbReference>
<dbReference type="EC" id="3.1.11.6" evidence="6"/>
<protein>
    <recommendedName>
        <fullName evidence="6">Exodeoxyribonuclease VII small subunit</fullName>
        <ecNumber evidence="6">3.1.11.6</ecNumber>
    </recommendedName>
</protein>
<dbReference type="GO" id="GO:0008855">
    <property type="term" value="F:exodeoxyribonuclease VII activity"/>
    <property type="evidence" value="ECO:0007669"/>
    <property type="project" value="UniProtKB-UniRule"/>
</dbReference>
<dbReference type="GO" id="GO:0006308">
    <property type="term" value="P:DNA catabolic process"/>
    <property type="evidence" value="ECO:0007669"/>
    <property type="project" value="UniProtKB-UniRule"/>
</dbReference>
<evidence type="ECO:0000313" key="9">
    <source>
        <dbReference type="Proteomes" id="UP000029922"/>
    </source>
</evidence>
<proteinExistence type="inferred from homology"/>
<evidence type="ECO:0000313" key="7">
    <source>
        <dbReference type="EMBL" id="STQ87030.1"/>
    </source>
</evidence>
<evidence type="ECO:0000256" key="5">
    <source>
        <dbReference type="ARBA" id="ARBA00022839"/>
    </source>
</evidence>
<dbReference type="InterPro" id="IPR037004">
    <property type="entry name" value="Exonuc_VII_ssu_sf"/>
</dbReference>
<dbReference type="AlphaFoldDB" id="A0A099U0S6"/>
<keyword evidence="4 7" id="KW-0378">Hydrolase</keyword>
<name>A0A099U0S6_9HELI</name>
<keyword evidence="2" id="KW-0963">Cytoplasm</keyword>
<keyword evidence="3" id="KW-0540">Nuclease</keyword>
<dbReference type="Pfam" id="PF02609">
    <property type="entry name" value="Exonuc_VII_S"/>
    <property type="match status" value="1"/>
</dbReference>
<dbReference type="SUPFAM" id="SSF116842">
    <property type="entry name" value="XseB-like"/>
    <property type="match status" value="1"/>
</dbReference>
<dbReference type="RefSeq" id="WP_034557863.1">
    <property type="nucleotide sequence ID" value="NZ_FZML01000038.1"/>
</dbReference>